<sequence>MNRKSDLIVLQRGWLSSNNVVIGDGEDQAVLVDTGYCTHAEQTLSLVQSALGERRLSAILNTHLHSDHCGGNARLVERYRVPVLIPPGQFDAASRWDESALSYRATGQRCERFTPDRALMPGSTLKLGDGLWHVLAAPGHDPDSVILFESRSGTLISADALWEHGFGIVFPELDGESGFDEVQATLDLITSLPVARVIPGHGAPFTDATNAVAEARRRLQGFRQDPPRHARYAAKALLKFHLIEVRQQSMHDLLAWLTNTEVHGQLWQRHFSAQPIAEWTESVLQELRRSGAIAIEDGVVLDR</sequence>
<name>A0A4R6QRM3_9BURK</name>
<dbReference type="GO" id="GO:0016787">
    <property type="term" value="F:hydrolase activity"/>
    <property type="evidence" value="ECO:0007669"/>
    <property type="project" value="UniProtKB-KW"/>
</dbReference>
<gene>
    <name evidence="2" type="ORF">DES47_1021012</name>
</gene>
<dbReference type="Proteomes" id="UP000295361">
    <property type="component" value="Unassembled WGS sequence"/>
</dbReference>
<organism evidence="2 3">
    <name type="scientific">Roseateles toxinivorans</name>
    <dbReference type="NCBI Taxonomy" id="270368"/>
    <lineage>
        <taxon>Bacteria</taxon>
        <taxon>Pseudomonadati</taxon>
        <taxon>Pseudomonadota</taxon>
        <taxon>Betaproteobacteria</taxon>
        <taxon>Burkholderiales</taxon>
        <taxon>Sphaerotilaceae</taxon>
        <taxon>Roseateles</taxon>
    </lineage>
</organism>
<dbReference type="PANTHER" id="PTHR42951">
    <property type="entry name" value="METALLO-BETA-LACTAMASE DOMAIN-CONTAINING"/>
    <property type="match status" value="1"/>
</dbReference>
<dbReference type="OrthoDB" id="2971563at2"/>
<dbReference type="PANTHER" id="PTHR42951:SF14">
    <property type="entry name" value="METALLO-BETA-LACTAMASE SUPERFAMILY PROTEIN"/>
    <property type="match status" value="1"/>
</dbReference>
<dbReference type="RefSeq" id="WP_133700647.1">
    <property type="nucleotide sequence ID" value="NZ_SNXS01000002.1"/>
</dbReference>
<dbReference type="Gene3D" id="3.60.15.10">
    <property type="entry name" value="Ribonuclease Z/Hydroxyacylglutathione hydrolase-like"/>
    <property type="match status" value="1"/>
</dbReference>
<dbReference type="InterPro" id="IPR001279">
    <property type="entry name" value="Metallo-B-lactamas"/>
</dbReference>
<dbReference type="SUPFAM" id="SSF56281">
    <property type="entry name" value="Metallo-hydrolase/oxidoreductase"/>
    <property type="match status" value="1"/>
</dbReference>
<dbReference type="AlphaFoldDB" id="A0A4R6QRM3"/>
<dbReference type="SMART" id="SM00849">
    <property type="entry name" value="Lactamase_B"/>
    <property type="match status" value="1"/>
</dbReference>
<keyword evidence="3" id="KW-1185">Reference proteome</keyword>
<dbReference type="InParanoid" id="A0A4R6QRM3"/>
<comment type="caution">
    <text evidence="2">The sequence shown here is derived from an EMBL/GenBank/DDBJ whole genome shotgun (WGS) entry which is preliminary data.</text>
</comment>
<dbReference type="EMBL" id="SNXS01000002">
    <property type="protein sequence ID" value="TDP73252.1"/>
    <property type="molecule type" value="Genomic_DNA"/>
</dbReference>
<evidence type="ECO:0000259" key="1">
    <source>
        <dbReference type="SMART" id="SM00849"/>
    </source>
</evidence>
<reference evidence="2 3" key="1">
    <citation type="submission" date="2019-03" db="EMBL/GenBank/DDBJ databases">
        <title>Genomic Encyclopedia of Type Strains, Phase IV (KMG-IV): sequencing the most valuable type-strain genomes for metagenomic binning, comparative biology and taxonomic classification.</title>
        <authorList>
            <person name="Goeker M."/>
        </authorList>
    </citation>
    <scope>NUCLEOTIDE SEQUENCE [LARGE SCALE GENOMIC DNA]</scope>
    <source>
        <strain evidence="2 3">DSM 16998</strain>
    </source>
</reference>
<accession>A0A4R6QRM3</accession>
<protein>
    <submittedName>
        <fullName evidence="2">Glyoxylase-like metal-dependent hydrolase (Beta-lactamase superfamily II)</fullName>
    </submittedName>
</protein>
<dbReference type="CDD" id="cd06262">
    <property type="entry name" value="metallo-hydrolase-like_MBL-fold"/>
    <property type="match status" value="1"/>
</dbReference>
<dbReference type="Pfam" id="PF00753">
    <property type="entry name" value="Lactamase_B"/>
    <property type="match status" value="1"/>
</dbReference>
<proteinExistence type="predicted"/>
<dbReference type="InterPro" id="IPR050855">
    <property type="entry name" value="NDM-1-like"/>
</dbReference>
<dbReference type="InterPro" id="IPR036866">
    <property type="entry name" value="RibonucZ/Hydroxyglut_hydro"/>
</dbReference>
<evidence type="ECO:0000313" key="3">
    <source>
        <dbReference type="Proteomes" id="UP000295361"/>
    </source>
</evidence>
<feature type="domain" description="Metallo-beta-lactamase" evidence="1">
    <location>
        <begin position="16"/>
        <end position="201"/>
    </location>
</feature>
<evidence type="ECO:0000313" key="2">
    <source>
        <dbReference type="EMBL" id="TDP73252.1"/>
    </source>
</evidence>
<keyword evidence="2" id="KW-0378">Hydrolase</keyword>